<evidence type="ECO:0000313" key="3">
    <source>
        <dbReference type="EMBL" id="KAB7631486.1"/>
    </source>
</evidence>
<organism evidence="4 5">
    <name type="scientific">Stenotrophomonas rhizophila</name>
    <dbReference type="NCBI Taxonomy" id="216778"/>
    <lineage>
        <taxon>Bacteria</taxon>
        <taxon>Pseudomonadati</taxon>
        <taxon>Pseudomonadota</taxon>
        <taxon>Gammaproteobacteria</taxon>
        <taxon>Lysobacterales</taxon>
        <taxon>Lysobacteraceae</taxon>
        <taxon>Stenotrophomonas</taxon>
    </lineage>
</organism>
<name>A0A498CIR6_9GAMM</name>
<evidence type="ECO:0000313" key="4">
    <source>
        <dbReference type="EMBL" id="RLK56903.1"/>
    </source>
</evidence>
<dbReference type="Gene3D" id="1.10.238.10">
    <property type="entry name" value="EF-hand"/>
    <property type="match status" value="1"/>
</dbReference>
<dbReference type="AlphaFoldDB" id="A0A498CIR6"/>
<feature type="chain" id="PRO_5036356126" evidence="1">
    <location>
        <begin position="24"/>
        <end position="137"/>
    </location>
</feature>
<dbReference type="InterPro" id="IPR011992">
    <property type="entry name" value="EF-hand-dom_pair"/>
</dbReference>
<dbReference type="OrthoDB" id="7391686at2"/>
<dbReference type="EMBL" id="WELC01000006">
    <property type="protein sequence ID" value="KAB7631486.1"/>
    <property type="molecule type" value="Genomic_DNA"/>
</dbReference>
<proteinExistence type="predicted"/>
<dbReference type="Proteomes" id="UP000449004">
    <property type="component" value="Unassembled WGS sequence"/>
</dbReference>
<comment type="caution">
    <text evidence="4">The sequence shown here is derived from an EMBL/GenBank/DDBJ whole genome shotgun (WGS) entry which is preliminary data.</text>
</comment>
<gene>
    <name evidence="4" type="ORF">BCL79_1305</name>
    <name evidence="3" type="ORF">F9K92_06805</name>
</gene>
<keyword evidence="1" id="KW-0732">Signal</keyword>
<reference evidence="4 5" key="1">
    <citation type="submission" date="2018-10" db="EMBL/GenBank/DDBJ databases">
        <title>Comparative analysis of microorganisms from saline springs in Andes Mountain Range, Colombia.</title>
        <authorList>
            <person name="Rubin E."/>
        </authorList>
    </citation>
    <scope>NUCLEOTIDE SEQUENCE [LARGE SCALE GENOMIC DNA]</scope>
    <source>
        <strain evidence="4 5">USBA GBX 843</strain>
    </source>
</reference>
<dbReference type="PROSITE" id="PS00018">
    <property type="entry name" value="EF_HAND_1"/>
    <property type="match status" value="2"/>
</dbReference>
<dbReference type="GO" id="GO:0005509">
    <property type="term" value="F:calcium ion binding"/>
    <property type="evidence" value="ECO:0007669"/>
    <property type="project" value="InterPro"/>
</dbReference>
<feature type="signal peptide" evidence="1">
    <location>
        <begin position="1"/>
        <end position="23"/>
    </location>
</feature>
<feature type="domain" description="EF-hand" evidence="2">
    <location>
        <begin position="33"/>
        <end position="50"/>
    </location>
</feature>
<sequence>MMLAHRVALLLLCGAVAASAAAAQDLPATAPDRFAMLDRNGDGKVSRDEYDGDAFFRLVDADHNYRVSVDEVQAVLGPQRDGEFSAAEWVRIADLNGDGELSAEEMRRSSQMRFQSLDANHDENLELSELQMGVGRR</sequence>
<dbReference type="EMBL" id="RCDC01000004">
    <property type="protein sequence ID" value="RLK56903.1"/>
    <property type="molecule type" value="Genomic_DNA"/>
</dbReference>
<evidence type="ECO:0000259" key="2">
    <source>
        <dbReference type="Pfam" id="PF13202"/>
    </source>
</evidence>
<dbReference type="Pfam" id="PF13202">
    <property type="entry name" value="EF-hand_5"/>
    <property type="match status" value="2"/>
</dbReference>
<dbReference type="Proteomes" id="UP000274786">
    <property type="component" value="Unassembled WGS sequence"/>
</dbReference>
<evidence type="ECO:0000313" key="5">
    <source>
        <dbReference type="Proteomes" id="UP000274786"/>
    </source>
</evidence>
<dbReference type="InterPro" id="IPR018247">
    <property type="entry name" value="EF_Hand_1_Ca_BS"/>
</dbReference>
<evidence type="ECO:0000256" key="1">
    <source>
        <dbReference type="SAM" id="SignalP"/>
    </source>
</evidence>
<accession>A0A498CIR6</accession>
<reference evidence="3 6" key="2">
    <citation type="submission" date="2019-10" db="EMBL/GenBank/DDBJ databases">
        <title>Halotolerant bacteria associated to Saharan-endemic halophytes Stipa tenacissima L. and Atriplex halimus L mitigate salt stress and promote growth of tomato plants.</title>
        <authorList>
            <person name="Dif G."/>
        </authorList>
    </citation>
    <scope>NUCLEOTIDE SEQUENCE [LARGE SCALE GENOMIC DNA]</scope>
    <source>
        <strain evidence="3 6">IS26</strain>
    </source>
</reference>
<dbReference type="SUPFAM" id="SSF47473">
    <property type="entry name" value="EF-hand"/>
    <property type="match status" value="1"/>
</dbReference>
<protein>
    <submittedName>
        <fullName evidence="4">EF hand domain-containing protein</fullName>
    </submittedName>
</protein>
<dbReference type="InterPro" id="IPR002048">
    <property type="entry name" value="EF_hand_dom"/>
</dbReference>
<dbReference type="RefSeq" id="WP_121038860.1">
    <property type="nucleotide sequence ID" value="NZ_RCDC01000004.1"/>
</dbReference>
<evidence type="ECO:0000313" key="6">
    <source>
        <dbReference type="Proteomes" id="UP000449004"/>
    </source>
</evidence>
<feature type="domain" description="EF-hand" evidence="2">
    <location>
        <begin position="91"/>
        <end position="108"/>
    </location>
</feature>